<dbReference type="Pfam" id="PF01494">
    <property type="entry name" value="FAD_binding_3"/>
    <property type="match status" value="1"/>
</dbReference>
<dbReference type="PANTHER" id="PTHR13789:SF309">
    <property type="entry name" value="PUTATIVE (AFU_ORTHOLOGUE AFUA_6G14510)-RELATED"/>
    <property type="match status" value="1"/>
</dbReference>
<keyword evidence="3" id="KW-0274">FAD</keyword>
<evidence type="ECO:0000256" key="1">
    <source>
        <dbReference type="ARBA" id="ARBA00007992"/>
    </source>
</evidence>
<dbReference type="InterPro" id="IPR050493">
    <property type="entry name" value="FAD-dep_Monooxygenase_BioMet"/>
</dbReference>
<organism evidence="8 9">
    <name type="scientific">Mycena citricolor</name>
    <dbReference type="NCBI Taxonomy" id="2018698"/>
    <lineage>
        <taxon>Eukaryota</taxon>
        <taxon>Fungi</taxon>
        <taxon>Dikarya</taxon>
        <taxon>Basidiomycota</taxon>
        <taxon>Agaricomycotina</taxon>
        <taxon>Agaricomycetes</taxon>
        <taxon>Agaricomycetidae</taxon>
        <taxon>Agaricales</taxon>
        <taxon>Marasmiineae</taxon>
        <taxon>Mycenaceae</taxon>
        <taxon>Mycena</taxon>
    </lineage>
</organism>
<evidence type="ECO:0000256" key="5">
    <source>
        <dbReference type="ARBA" id="ARBA00023033"/>
    </source>
</evidence>
<gene>
    <name evidence="8" type="ORF">MYCIT1_LOCUS5455</name>
</gene>
<evidence type="ECO:0000256" key="4">
    <source>
        <dbReference type="ARBA" id="ARBA00023002"/>
    </source>
</evidence>
<evidence type="ECO:0000256" key="2">
    <source>
        <dbReference type="ARBA" id="ARBA00022630"/>
    </source>
</evidence>
<reference evidence="8" key="1">
    <citation type="submission" date="2023-11" db="EMBL/GenBank/DDBJ databases">
        <authorList>
            <person name="De Vega J J."/>
            <person name="De Vega J J."/>
        </authorList>
    </citation>
    <scope>NUCLEOTIDE SEQUENCE</scope>
</reference>
<comment type="similarity">
    <text evidence="1">Belongs to the paxM FAD-dependent monooxygenase family.</text>
</comment>
<feature type="compositionally biased region" description="Acidic residues" evidence="6">
    <location>
        <begin position="179"/>
        <end position="191"/>
    </location>
</feature>
<dbReference type="InterPro" id="IPR036188">
    <property type="entry name" value="FAD/NAD-bd_sf"/>
</dbReference>
<dbReference type="AlphaFoldDB" id="A0AAD2GVX3"/>
<dbReference type="Gene3D" id="3.50.50.60">
    <property type="entry name" value="FAD/NAD(P)-binding domain"/>
    <property type="match status" value="1"/>
</dbReference>
<dbReference type="InterPro" id="IPR002938">
    <property type="entry name" value="FAD-bd"/>
</dbReference>
<dbReference type="PANTHER" id="PTHR13789">
    <property type="entry name" value="MONOOXYGENASE"/>
    <property type="match status" value="1"/>
</dbReference>
<evidence type="ECO:0000259" key="7">
    <source>
        <dbReference type="Pfam" id="PF01494"/>
    </source>
</evidence>
<keyword evidence="4" id="KW-0560">Oxidoreductase</keyword>
<accession>A0AAD2GVX3</accession>
<protein>
    <recommendedName>
        <fullName evidence="7">FAD-binding domain-containing protein</fullName>
    </recommendedName>
</protein>
<evidence type="ECO:0000313" key="9">
    <source>
        <dbReference type="Proteomes" id="UP001295794"/>
    </source>
</evidence>
<dbReference type="Proteomes" id="UP001295794">
    <property type="component" value="Unassembled WGS sequence"/>
</dbReference>
<keyword evidence="5" id="KW-0503">Monooxygenase</keyword>
<feature type="domain" description="FAD-binding" evidence="7">
    <location>
        <begin position="18"/>
        <end position="379"/>
    </location>
</feature>
<dbReference type="SUPFAM" id="SSF51905">
    <property type="entry name" value="FAD/NAD(P)-binding domain"/>
    <property type="match status" value="1"/>
</dbReference>
<sequence length="399" mass="43245">MTSSATHDLNSGECCHLKCIIIGGSIAGLCAAYTLRGSAHEVIVLDKRDDCVDTHGGVRVPPNMSRLLETLPGGKELLREHGESSKVIGRMVFIDEVLEDLGCKFWMIAYDVLIQYLLGLCRNAGVQLKFQTEVTAVHAAHGQRPAVVTILGDRLDCDLLVGADGRDGIVMGAINQQSEQDEDDYDSDGDSISEKQSSAGVSEIVSHSYSISLSAMRDDPALVSLAQTNEFMIWPGANILVTGHKSGHDLYILTCTRVTGILPDDVDTDWDPNARPTVAADVALTGLEPRVERLFKIAHHFHSTIQRVPIVRRIVHPTGLVVIGDAAHTITINATHNSSMAVEDGFALGRVFSHVSSPHQIPYLLQGYRQVRFARSMATEASELGHSLSSPSLLGQRAR</sequence>
<name>A0AAD2GVX3_9AGAR</name>
<keyword evidence="2" id="KW-0285">Flavoprotein</keyword>
<feature type="region of interest" description="Disordered" evidence="6">
    <location>
        <begin position="175"/>
        <end position="199"/>
    </location>
</feature>
<evidence type="ECO:0000256" key="3">
    <source>
        <dbReference type="ARBA" id="ARBA00022827"/>
    </source>
</evidence>
<dbReference type="GO" id="GO:0071949">
    <property type="term" value="F:FAD binding"/>
    <property type="evidence" value="ECO:0007669"/>
    <property type="project" value="InterPro"/>
</dbReference>
<dbReference type="GO" id="GO:0004497">
    <property type="term" value="F:monooxygenase activity"/>
    <property type="evidence" value="ECO:0007669"/>
    <property type="project" value="UniProtKB-KW"/>
</dbReference>
<keyword evidence="9" id="KW-1185">Reference proteome</keyword>
<proteinExistence type="inferred from homology"/>
<evidence type="ECO:0000256" key="6">
    <source>
        <dbReference type="SAM" id="MobiDB-lite"/>
    </source>
</evidence>
<comment type="caution">
    <text evidence="8">The sequence shown here is derived from an EMBL/GenBank/DDBJ whole genome shotgun (WGS) entry which is preliminary data.</text>
</comment>
<dbReference type="EMBL" id="CAVNYO010000074">
    <property type="protein sequence ID" value="CAK5264898.1"/>
    <property type="molecule type" value="Genomic_DNA"/>
</dbReference>
<evidence type="ECO:0000313" key="8">
    <source>
        <dbReference type="EMBL" id="CAK5264898.1"/>
    </source>
</evidence>